<proteinExistence type="predicted"/>
<organism evidence="2 3">
    <name type="scientific">Chitinophaga hostae</name>
    <dbReference type="NCBI Taxonomy" id="2831022"/>
    <lineage>
        <taxon>Bacteria</taxon>
        <taxon>Pseudomonadati</taxon>
        <taxon>Bacteroidota</taxon>
        <taxon>Chitinophagia</taxon>
        <taxon>Chitinophagales</taxon>
        <taxon>Chitinophagaceae</taxon>
        <taxon>Chitinophaga</taxon>
    </lineage>
</organism>
<keyword evidence="2" id="KW-0808">Transferase</keyword>
<protein>
    <submittedName>
        <fullName evidence="2">Methyltransferase domain-containing protein</fullName>
    </submittedName>
</protein>
<gene>
    <name evidence="2" type="ORF">KE626_14590</name>
</gene>
<dbReference type="Pfam" id="PF08241">
    <property type="entry name" value="Methyltransf_11"/>
    <property type="match status" value="1"/>
</dbReference>
<dbReference type="GO" id="GO:0032259">
    <property type="term" value="P:methylation"/>
    <property type="evidence" value="ECO:0007669"/>
    <property type="project" value="UniProtKB-KW"/>
</dbReference>
<keyword evidence="2" id="KW-0489">Methyltransferase</keyword>
<comment type="caution">
    <text evidence="2">The sequence shown here is derived from an EMBL/GenBank/DDBJ whole genome shotgun (WGS) entry which is preliminary data.</text>
</comment>
<sequence>MLRLFSFARTLFQKPKPFINTQNFWESRYASGGNSGDGSYGRLAAFKADVLNKFLEENNINTAIEFGCGDGHQLGLINYKNYLGLDISESVVNACRKKYANDSSKSFLVNNEESIKSLSSRNKAELGVSMDVLYHLIENDLFETYMNLLFGQAEKFVIIYSTNINQRDTDHVLHRKFTDWIAANKAEWTLIKEIENPYPGVGTQKSFANFFIYKKIV</sequence>
<dbReference type="EMBL" id="JAGTXB010000006">
    <property type="protein sequence ID" value="MBS0028546.1"/>
    <property type="molecule type" value="Genomic_DNA"/>
</dbReference>
<keyword evidence="3" id="KW-1185">Reference proteome</keyword>
<dbReference type="SUPFAM" id="SSF53335">
    <property type="entry name" value="S-adenosyl-L-methionine-dependent methyltransferases"/>
    <property type="match status" value="1"/>
</dbReference>
<name>A0ABS5IZY2_9BACT</name>
<evidence type="ECO:0000313" key="2">
    <source>
        <dbReference type="EMBL" id="MBS0028546.1"/>
    </source>
</evidence>
<dbReference type="Gene3D" id="3.40.50.150">
    <property type="entry name" value="Vaccinia Virus protein VP39"/>
    <property type="match status" value="1"/>
</dbReference>
<dbReference type="Proteomes" id="UP000676386">
    <property type="component" value="Unassembled WGS sequence"/>
</dbReference>
<accession>A0ABS5IZY2</accession>
<dbReference type="InterPro" id="IPR013216">
    <property type="entry name" value="Methyltransf_11"/>
</dbReference>
<reference evidence="2 3" key="1">
    <citation type="submission" date="2021-04" db="EMBL/GenBank/DDBJ databases">
        <title>Chitinophaga sp. nov., isolated from the rhizosphere soil.</title>
        <authorList>
            <person name="He S."/>
        </authorList>
    </citation>
    <scope>NUCLEOTIDE SEQUENCE [LARGE SCALE GENOMIC DNA]</scope>
    <source>
        <strain evidence="2 3">2R12</strain>
    </source>
</reference>
<dbReference type="GO" id="GO:0008168">
    <property type="term" value="F:methyltransferase activity"/>
    <property type="evidence" value="ECO:0007669"/>
    <property type="project" value="UniProtKB-KW"/>
</dbReference>
<feature type="domain" description="Methyltransferase type 11" evidence="1">
    <location>
        <begin position="65"/>
        <end position="139"/>
    </location>
</feature>
<dbReference type="InterPro" id="IPR029063">
    <property type="entry name" value="SAM-dependent_MTases_sf"/>
</dbReference>
<dbReference type="RefSeq" id="WP_211973648.1">
    <property type="nucleotide sequence ID" value="NZ_CBFHAM010000039.1"/>
</dbReference>
<evidence type="ECO:0000313" key="3">
    <source>
        <dbReference type="Proteomes" id="UP000676386"/>
    </source>
</evidence>
<evidence type="ECO:0000259" key="1">
    <source>
        <dbReference type="Pfam" id="PF08241"/>
    </source>
</evidence>